<feature type="transmembrane region" description="Helical" evidence="11">
    <location>
        <begin position="49"/>
        <end position="67"/>
    </location>
</feature>
<dbReference type="SUPFAM" id="SSF74653">
    <property type="entry name" value="TolA/TonB C-terminal domain"/>
    <property type="match status" value="1"/>
</dbReference>
<dbReference type="RefSeq" id="WP_261936350.1">
    <property type="nucleotide sequence ID" value="NZ_AP018817.1"/>
</dbReference>
<evidence type="ECO:0000256" key="6">
    <source>
        <dbReference type="ARBA" id="ARBA00022692"/>
    </source>
</evidence>
<evidence type="ECO:0000256" key="3">
    <source>
        <dbReference type="ARBA" id="ARBA00022448"/>
    </source>
</evidence>
<proteinExistence type="inferred from homology"/>
<evidence type="ECO:0000256" key="11">
    <source>
        <dbReference type="SAM" id="Phobius"/>
    </source>
</evidence>
<evidence type="ECO:0000256" key="2">
    <source>
        <dbReference type="ARBA" id="ARBA00006555"/>
    </source>
</evidence>
<evidence type="ECO:0000256" key="9">
    <source>
        <dbReference type="ARBA" id="ARBA00023136"/>
    </source>
</evidence>
<comment type="similarity">
    <text evidence="2">Belongs to the TonB family.</text>
</comment>
<sequence length="256" mass="26666">MLQAASQPIDDYDAVSEQANASASVASRSFESWATSPDDRYGARSRPNISAIAAILVVHALLIGALIQVRNHVQRAEIAKLTVVNLSPPPPPPPAAETPPPPPSAPQVVAPPPIVQTPVPPVQIQTSPEPVPAPTPVPVTVAVPGPPAPVTAPPAPPSMVQGGDLGTQMVAGKPPRYPIDSRRKHEQGTVVLTITLAVDGGVESIAVSQSSGFARLDNAARDAVKGWRWKPTIRGGQPVRVRGVVEIPFILRTDAA</sequence>
<reference evidence="13" key="1">
    <citation type="submission" date="2018-07" db="EMBL/GenBank/DDBJ databases">
        <title>Complete genome sequence of Sphingomonas bisphenolicum strain AO1, a bisphenol A degradative bacterium isolated from Japanese farm field.</title>
        <authorList>
            <person name="Murakami M."/>
            <person name="Koh M."/>
            <person name="Koba S."/>
            <person name="Matsumura Y."/>
        </authorList>
    </citation>
    <scope>NUCLEOTIDE SEQUENCE</scope>
    <source>
        <strain evidence="13">AO1</strain>
    </source>
</reference>
<keyword evidence="4" id="KW-1003">Cell membrane</keyword>
<evidence type="ECO:0000313" key="13">
    <source>
        <dbReference type="EMBL" id="BBF69201.1"/>
    </source>
</evidence>
<accession>A0ABM7G3T2</accession>
<keyword evidence="7" id="KW-0653">Protein transport</keyword>
<evidence type="ECO:0000256" key="7">
    <source>
        <dbReference type="ARBA" id="ARBA00022927"/>
    </source>
</evidence>
<feature type="compositionally biased region" description="Pro residues" evidence="10">
    <location>
        <begin position="87"/>
        <end position="121"/>
    </location>
</feature>
<keyword evidence="5" id="KW-0997">Cell inner membrane</keyword>
<evidence type="ECO:0000313" key="14">
    <source>
        <dbReference type="Proteomes" id="UP001059971"/>
    </source>
</evidence>
<keyword evidence="8 11" id="KW-1133">Transmembrane helix</keyword>
<evidence type="ECO:0000256" key="8">
    <source>
        <dbReference type="ARBA" id="ARBA00022989"/>
    </source>
</evidence>
<keyword evidence="9 11" id="KW-0472">Membrane</keyword>
<dbReference type="InterPro" id="IPR006260">
    <property type="entry name" value="TonB/TolA_C"/>
</dbReference>
<keyword evidence="14" id="KW-1185">Reference proteome</keyword>
<dbReference type="Proteomes" id="UP001059971">
    <property type="component" value="Chromosome 1"/>
</dbReference>
<dbReference type="Gene3D" id="3.30.1150.10">
    <property type="match status" value="1"/>
</dbReference>
<dbReference type="PANTHER" id="PTHR33446">
    <property type="entry name" value="PROTEIN TONB-RELATED"/>
    <property type="match status" value="1"/>
</dbReference>
<keyword evidence="6 11" id="KW-0812">Transmembrane</keyword>
<protein>
    <recommendedName>
        <fullName evidence="12">TonB C-terminal domain-containing protein</fullName>
    </recommendedName>
</protein>
<evidence type="ECO:0000256" key="10">
    <source>
        <dbReference type="SAM" id="MobiDB-lite"/>
    </source>
</evidence>
<evidence type="ECO:0000256" key="1">
    <source>
        <dbReference type="ARBA" id="ARBA00004383"/>
    </source>
</evidence>
<name>A0ABM7G3T2_9SPHN</name>
<comment type="subcellular location">
    <subcellularLocation>
        <location evidence="1">Cell inner membrane</location>
        <topology evidence="1">Single-pass membrane protein</topology>
        <orientation evidence="1">Periplasmic side</orientation>
    </subcellularLocation>
</comment>
<gene>
    <name evidence="13" type="ORF">SBA_ch1_14010</name>
</gene>
<dbReference type="PROSITE" id="PS52015">
    <property type="entry name" value="TONB_CTD"/>
    <property type="match status" value="1"/>
</dbReference>
<dbReference type="PANTHER" id="PTHR33446:SF2">
    <property type="entry name" value="PROTEIN TONB"/>
    <property type="match status" value="1"/>
</dbReference>
<evidence type="ECO:0000256" key="4">
    <source>
        <dbReference type="ARBA" id="ARBA00022475"/>
    </source>
</evidence>
<feature type="region of interest" description="Disordered" evidence="10">
    <location>
        <begin position="86"/>
        <end position="130"/>
    </location>
</feature>
<dbReference type="InterPro" id="IPR051045">
    <property type="entry name" value="TonB-dependent_transducer"/>
</dbReference>
<evidence type="ECO:0000256" key="5">
    <source>
        <dbReference type="ARBA" id="ARBA00022519"/>
    </source>
</evidence>
<dbReference type="Pfam" id="PF03544">
    <property type="entry name" value="TonB_C"/>
    <property type="match status" value="1"/>
</dbReference>
<keyword evidence="3" id="KW-0813">Transport</keyword>
<dbReference type="EMBL" id="AP018817">
    <property type="protein sequence ID" value="BBF69201.1"/>
    <property type="molecule type" value="Genomic_DNA"/>
</dbReference>
<dbReference type="NCBIfam" id="TIGR01352">
    <property type="entry name" value="tonB_Cterm"/>
    <property type="match status" value="1"/>
</dbReference>
<dbReference type="InterPro" id="IPR037682">
    <property type="entry name" value="TonB_C"/>
</dbReference>
<organism evidence="13 14">
    <name type="scientific">Sphingomonas bisphenolicum</name>
    <dbReference type="NCBI Taxonomy" id="296544"/>
    <lineage>
        <taxon>Bacteria</taxon>
        <taxon>Pseudomonadati</taxon>
        <taxon>Pseudomonadota</taxon>
        <taxon>Alphaproteobacteria</taxon>
        <taxon>Sphingomonadales</taxon>
        <taxon>Sphingomonadaceae</taxon>
        <taxon>Sphingomonas</taxon>
    </lineage>
</organism>
<evidence type="ECO:0000259" key="12">
    <source>
        <dbReference type="PROSITE" id="PS52015"/>
    </source>
</evidence>
<feature type="domain" description="TonB C-terminal" evidence="12">
    <location>
        <begin position="162"/>
        <end position="256"/>
    </location>
</feature>